<feature type="transmembrane region" description="Helical" evidence="1">
    <location>
        <begin position="53"/>
        <end position="73"/>
    </location>
</feature>
<reference evidence="2 3" key="1">
    <citation type="submission" date="2017-05" db="EMBL/GenBank/DDBJ databases">
        <authorList>
            <person name="Varghese N."/>
            <person name="Submissions S."/>
        </authorList>
    </citation>
    <scope>NUCLEOTIDE SEQUENCE [LARGE SCALE GENOMIC DNA]</scope>
    <source>
        <strain evidence="2 3">DSM 19036</strain>
    </source>
</reference>
<dbReference type="AlphaFoldDB" id="A0A521CVT8"/>
<sequence>MKTLFSLNKALLFACVSMYFGTGWSLVLFSFPVAGQLNPDTYYMQFVPQVKAATHFFTYMTAVMMACCLLFIAEQWKTAAKWYPIIVLAGVIAATALTMIYIFPYNEKMASGITDATELHHVLQGWMRLNIIRVSTWTLQWLTMIIYYSQNKFNFS</sequence>
<evidence type="ECO:0008006" key="4">
    <source>
        <dbReference type="Google" id="ProtNLM"/>
    </source>
</evidence>
<proteinExistence type="predicted"/>
<evidence type="ECO:0000313" key="3">
    <source>
        <dbReference type="Proteomes" id="UP000320300"/>
    </source>
</evidence>
<protein>
    <recommendedName>
        <fullName evidence="4">DUF1772 domain-containing protein</fullName>
    </recommendedName>
</protein>
<dbReference type="Proteomes" id="UP000320300">
    <property type="component" value="Unassembled WGS sequence"/>
</dbReference>
<evidence type="ECO:0000256" key="1">
    <source>
        <dbReference type="SAM" id="Phobius"/>
    </source>
</evidence>
<accession>A0A521CVT8</accession>
<keyword evidence="1" id="KW-1133">Transmembrane helix</keyword>
<keyword evidence="3" id="KW-1185">Reference proteome</keyword>
<name>A0A521CVT8_9SPHI</name>
<evidence type="ECO:0000313" key="2">
    <source>
        <dbReference type="EMBL" id="SMO62851.1"/>
    </source>
</evidence>
<keyword evidence="1" id="KW-0472">Membrane</keyword>
<dbReference type="InterPro" id="IPR013901">
    <property type="entry name" value="Anthrone_oxy"/>
</dbReference>
<dbReference type="EMBL" id="FXTN01000004">
    <property type="protein sequence ID" value="SMO62851.1"/>
    <property type="molecule type" value="Genomic_DNA"/>
</dbReference>
<feature type="transmembrane region" description="Helical" evidence="1">
    <location>
        <begin position="85"/>
        <end position="105"/>
    </location>
</feature>
<feature type="transmembrane region" description="Helical" evidence="1">
    <location>
        <begin position="12"/>
        <end position="33"/>
    </location>
</feature>
<dbReference type="OrthoDB" id="5506870at2"/>
<keyword evidence="1" id="KW-0812">Transmembrane</keyword>
<dbReference type="RefSeq" id="WP_142527897.1">
    <property type="nucleotide sequence ID" value="NZ_CBCSJO010000001.1"/>
</dbReference>
<organism evidence="2 3">
    <name type="scientific">Pedobacter westerhofensis</name>
    <dbReference type="NCBI Taxonomy" id="425512"/>
    <lineage>
        <taxon>Bacteria</taxon>
        <taxon>Pseudomonadati</taxon>
        <taxon>Bacteroidota</taxon>
        <taxon>Sphingobacteriia</taxon>
        <taxon>Sphingobacteriales</taxon>
        <taxon>Sphingobacteriaceae</taxon>
        <taxon>Pedobacter</taxon>
    </lineage>
</organism>
<gene>
    <name evidence="2" type="ORF">SAMN06265348_104196</name>
</gene>
<dbReference type="Pfam" id="PF08592">
    <property type="entry name" value="Anthrone_oxy"/>
    <property type="match status" value="1"/>
</dbReference>